<proteinExistence type="predicted"/>
<keyword evidence="3" id="KW-1185">Reference proteome</keyword>
<evidence type="ECO:0000259" key="1">
    <source>
        <dbReference type="Pfam" id="PF02464"/>
    </source>
</evidence>
<dbReference type="InterPro" id="IPR008136">
    <property type="entry name" value="CinA_C"/>
</dbReference>
<dbReference type="HOGENOM" id="CLU_030805_1_0_11"/>
<organism evidence="2 3">
    <name type="scientific">Psychromicrobium lacuslunae</name>
    <dbReference type="NCBI Taxonomy" id="1618207"/>
    <lineage>
        <taxon>Bacteria</taxon>
        <taxon>Bacillati</taxon>
        <taxon>Actinomycetota</taxon>
        <taxon>Actinomycetes</taxon>
        <taxon>Micrococcales</taxon>
        <taxon>Micrococcaceae</taxon>
        <taxon>Psychromicrobium</taxon>
    </lineage>
</organism>
<dbReference type="Pfam" id="PF02464">
    <property type="entry name" value="CinA"/>
    <property type="match status" value="1"/>
</dbReference>
<dbReference type="KEGG" id="ari:UM93_01805"/>
<dbReference type="InterPro" id="IPR036653">
    <property type="entry name" value="CinA-like_C"/>
</dbReference>
<protein>
    <recommendedName>
        <fullName evidence="1">CinA C-terminal domain-containing protein</fullName>
    </recommendedName>
</protein>
<gene>
    <name evidence="2" type="ORF">UM93_01805</name>
</gene>
<dbReference type="PATRIC" id="fig|1618207.4.peg.369"/>
<dbReference type="NCBIfam" id="TIGR00199">
    <property type="entry name" value="PncC_domain"/>
    <property type="match status" value="1"/>
</dbReference>
<feature type="domain" description="CinA C-terminal" evidence="1">
    <location>
        <begin position="2"/>
        <end position="147"/>
    </location>
</feature>
<reference evidence="2 3" key="1">
    <citation type="journal article" date="2015" name="Genome Announc.">
        <title>Complete Genome Sequencing of Protease-Producing Novel Arthrobacter sp. Strain IHBB 11108 Using PacBio Single-Molecule Real-Time Sequencing Technology.</title>
        <authorList>
            <person name="Kiran S."/>
            <person name="Swarnkar M.K."/>
            <person name="Pal M."/>
            <person name="Thakur R."/>
            <person name="Tewari R."/>
            <person name="Singh A.K."/>
            <person name="Gulati A."/>
        </authorList>
    </citation>
    <scope>NUCLEOTIDE SEQUENCE [LARGE SCALE GENOMIC DNA]</scope>
    <source>
        <strain evidence="2 3">IHBB 11108</strain>
    </source>
</reference>
<dbReference type="EMBL" id="CP011005">
    <property type="protein sequence ID" value="AJT42792.1"/>
    <property type="molecule type" value="Genomic_DNA"/>
</dbReference>
<dbReference type="Proteomes" id="UP000061839">
    <property type="component" value="Chromosome"/>
</dbReference>
<dbReference type="AlphaFoldDB" id="A0A0D4C282"/>
<name>A0A0D4C282_9MICC</name>
<dbReference type="SUPFAM" id="SSF142433">
    <property type="entry name" value="CinA-like"/>
    <property type="match status" value="1"/>
</dbReference>
<accession>A0A0D4C282</accession>
<evidence type="ECO:0000313" key="2">
    <source>
        <dbReference type="EMBL" id="AJT42792.1"/>
    </source>
</evidence>
<dbReference type="Gene3D" id="3.90.950.20">
    <property type="entry name" value="CinA-like"/>
    <property type="match status" value="1"/>
</dbReference>
<dbReference type="STRING" id="1618207.UM93_01805"/>
<evidence type="ECO:0000313" key="3">
    <source>
        <dbReference type="Proteomes" id="UP000061839"/>
    </source>
</evidence>
<sequence>MVELLIQRRLSMATAESLTGGGLAAEFAGVPGVSAVFQGGVVAYQNAIKAVVLGVPTELLATVGSVDGEVARQMALGSCRVMKSRVGIATTGAAGPEPHDGKAVGTVFVAVALDGEASFRECHFAGSRAEIRTQAVHAALDLLAEVLGASQQTLG</sequence>